<keyword evidence="6 14" id="KW-0560">Oxidoreductase</keyword>
<evidence type="ECO:0000256" key="6">
    <source>
        <dbReference type="ARBA" id="ARBA00023002"/>
    </source>
</evidence>
<dbReference type="EC" id="1.8.1.4" evidence="2 14"/>
<dbReference type="Gene3D" id="3.30.390.30">
    <property type="match status" value="1"/>
</dbReference>
<feature type="binding site" evidence="12">
    <location>
        <position position="59"/>
    </location>
    <ligand>
        <name>FAD</name>
        <dbReference type="ChEBI" id="CHEBI:57692"/>
    </ligand>
</feature>
<keyword evidence="12" id="KW-0547">Nucleotide-binding</keyword>
<feature type="domain" description="Pyridine nucleotide-disulphide oxidoreductase dimerisation" evidence="16">
    <location>
        <begin position="348"/>
        <end position="457"/>
    </location>
</feature>
<comment type="cofactor">
    <cofactor evidence="12 14">
        <name>FAD</name>
        <dbReference type="ChEBI" id="CHEBI:57692"/>
    </cofactor>
    <text evidence="12 14">Binds 1 FAD per subunit.</text>
</comment>
<evidence type="ECO:0000256" key="12">
    <source>
        <dbReference type="PIRSR" id="PIRSR000350-3"/>
    </source>
</evidence>
<dbReference type="FunFam" id="3.30.390.30:FF:000001">
    <property type="entry name" value="Dihydrolipoyl dehydrogenase"/>
    <property type="match status" value="1"/>
</dbReference>
<keyword evidence="5 12" id="KW-0274">FAD</keyword>
<accession>A0A7G7MQA4</accession>
<dbReference type="GO" id="GO:0004148">
    <property type="term" value="F:dihydrolipoyl dehydrogenase (NADH) activity"/>
    <property type="evidence" value="ECO:0007669"/>
    <property type="project" value="UniProtKB-EC"/>
</dbReference>
<dbReference type="PRINTS" id="PR00368">
    <property type="entry name" value="FADPNR"/>
</dbReference>
<evidence type="ECO:0000259" key="17">
    <source>
        <dbReference type="Pfam" id="PF07992"/>
    </source>
</evidence>
<evidence type="ECO:0000256" key="13">
    <source>
        <dbReference type="PIRSR" id="PIRSR000350-4"/>
    </source>
</evidence>
<evidence type="ECO:0000313" key="19">
    <source>
        <dbReference type="Proteomes" id="UP000515728"/>
    </source>
</evidence>
<dbReference type="GO" id="GO:0050660">
    <property type="term" value="F:flavin adenine dinucleotide binding"/>
    <property type="evidence" value="ECO:0007669"/>
    <property type="project" value="InterPro"/>
</dbReference>
<evidence type="ECO:0000256" key="7">
    <source>
        <dbReference type="ARBA" id="ARBA00023027"/>
    </source>
</evidence>
<dbReference type="PRINTS" id="PR00411">
    <property type="entry name" value="PNDRDTASEI"/>
</dbReference>
<dbReference type="InterPro" id="IPR012999">
    <property type="entry name" value="Pyr_OxRdtase_I_AS"/>
</dbReference>
<dbReference type="InterPro" id="IPR004099">
    <property type="entry name" value="Pyr_nucl-diS_OxRdtase_dimer"/>
</dbReference>
<dbReference type="Gene3D" id="3.50.50.60">
    <property type="entry name" value="FAD/NAD(P)-binding domain"/>
    <property type="match status" value="2"/>
</dbReference>
<name>A0A7G7MQA4_9PSEU</name>
<dbReference type="InterPro" id="IPR006258">
    <property type="entry name" value="Lipoamide_DH"/>
</dbReference>
<feature type="active site" description="Proton acceptor" evidence="11">
    <location>
        <position position="446"/>
    </location>
</feature>
<gene>
    <name evidence="18" type="primary">lpdA</name>
    <name evidence="18" type="ORF">H6H00_14460</name>
</gene>
<evidence type="ECO:0000256" key="10">
    <source>
        <dbReference type="ARBA" id="ARBA00049187"/>
    </source>
</evidence>
<dbReference type="PANTHER" id="PTHR22912">
    <property type="entry name" value="DISULFIDE OXIDOREDUCTASE"/>
    <property type="match status" value="1"/>
</dbReference>
<dbReference type="SUPFAM" id="SSF51905">
    <property type="entry name" value="FAD/NAD(P)-binding domain"/>
    <property type="match status" value="1"/>
</dbReference>
<protein>
    <recommendedName>
        <fullName evidence="3 14">Dihydrolipoyl dehydrogenase</fullName>
        <ecNumber evidence="2 14">1.8.1.4</ecNumber>
    </recommendedName>
</protein>
<keyword evidence="8" id="KW-1015">Disulfide bond</keyword>
<dbReference type="PANTHER" id="PTHR22912:SF160">
    <property type="entry name" value="DIHYDROLIPOYL DEHYDROGENASE"/>
    <property type="match status" value="1"/>
</dbReference>
<dbReference type="Pfam" id="PF07992">
    <property type="entry name" value="Pyr_redox_2"/>
    <property type="match status" value="1"/>
</dbReference>
<dbReference type="PIRSF" id="PIRSF000350">
    <property type="entry name" value="Mercury_reductase_MerA"/>
    <property type="match status" value="1"/>
</dbReference>
<comment type="miscellaneous">
    <text evidence="14">The active site is a redox-active disulfide bond.</text>
</comment>
<dbReference type="AlphaFoldDB" id="A0A7G7MQA4"/>
<feature type="binding site" evidence="12">
    <location>
        <begin position="188"/>
        <end position="195"/>
    </location>
    <ligand>
        <name>NAD(+)</name>
        <dbReference type="ChEBI" id="CHEBI:57540"/>
    </ligand>
</feature>
<dbReference type="Pfam" id="PF02852">
    <property type="entry name" value="Pyr_redox_dim"/>
    <property type="match status" value="1"/>
</dbReference>
<evidence type="ECO:0000256" key="9">
    <source>
        <dbReference type="ARBA" id="ARBA00023284"/>
    </source>
</evidence>
<dbReference type="NCBIfam" id="TIGR01350">
    <property type="entry name" value="lipoamide_DH"/>
    <property type="match status" value="1"/>
</dbReference>
<feature type="region of interest" description="Disordered" evidence="15">
    <location>
        <begin position="460"/>
        <end position="481"/>
    </location>
</feature>
<dbReference type="InterPro" id="IPR016156">
    <property type="entry name" value="FAD/NAD-linked_Rdtase_dimer_sf"/>
</dbReference>
<evidence type="ECO:0000256" key="8">
    <source>
        <dbReference type="ARBA" id="ARBA00023157"/>
    </source>
</evidence>
<evidence type="ECO:0000256" key="4">
    <source>
        <dbReference type="ARBA" id="ARBA00022630"/>
    </source>
</evidence>
<feature type="binding site" evidence="12">
    <location>
        <position position="211"/>
    </location>
    <ligand>
        <name>NAD(+)</name>
        <dbReference type="ChEBI" id="CHEBI:57540"/>
    </ligand>
</feature>
<evidence type="ECO:0000256" key="3">
    <source>
        <dbReference type="ARBA" id="ARBA00016961"/>
    </source>
</evidence>
<evidence type="ECO:0000256" key="2">
    <source>
        <dbReference type="ARBA" id="ARBA00012608"/>
    </source>
</evidence>
<comment type="catalytic activity">
    <reaction evidence="10 14">
        <text>N(6)-[(R)-dihydrolipoyl]-L-lysyl-[protein] + NAD(+) = N(6)-[(R)-lipoyl]-L-lysyl-[protein] + NADH + H(+)</text>
        <dbReference type="Rhea" id="RHEA:15045"/>
        <dbReference type="Rhea" id="RHEA-COMP:10474"/>
        <dbReference type="Rhea" id="RHEA-COMP:10475"/>
        <dbReference type="ChEBI" id="CHEBI:15378"/>
        <dbReference type="ChEBI" id="CHEBI:57540"/>
        <dbReference type="ChEBI" id="CHEBI:57945"/>
        <dbReference type="ChEBI" id="CHEBI:83099"/>
        <dbReference type="ChEBI" id="CHEBI:83100"/>
        <dbReference type="EC" id="1.8.1.4"/>
    </reaction>
</comment>
<organism evidence="18 19">
    <name type="scientific">Pseudonocardia petroleophila</name>
    <dbReference type="NCBI Taxonomy" id="37331"/>
    <lineage>
        <taxon>Bacteria</taxon>
        <taxon>Bacillati</taxon>
        <taxon>Actinomycetota</taxon>
        <taxon>Actinomycetes</taxon>
        <taxon>Pseudonocardiales</taxon>
        <taxon>Pseudonocardiaceae</taxon>
        <taxon>Pseudonocardia</taxon>
    </lineage>
</organism>
<evidence type="ECO:0000256" key="11">
    <source>
        <dbReference type="PIRSR" id="PIRSR000350-2"/>
    </source>
</evidence>
<evidence type="ECO:0000259" key="16">
    <source>
        <dbReference type="Pfam" id="PF02852"/>
    </source>
</evidence>
<evidence type="ECO:0000256" key="1">
    <source>
        <dbReference type="ARBA" id="ARBA00007532"/>
    </source>
</evidence>
<feature type="compositionally biased region" description="Basic residues" evidence="15">
    <location>
        <begin position="472"/>
        <end position="481"/>
    </location>
</feature>
<dbReference type="GO" id="GO:0006103">
    <property type="term" value="P:2-oxoglutarate metabolic process"/>
    <property type="evidence" value="ECO:0007669"/>
    <property type="project" value="TreeGrafter"/>
</dbReference>
<proteinExistence type="inferred from homology"/>
<feature type="disulfide bond" description="Redox-active" evidence="13">
    <location>
        <begin position="50"/>
        <end position="55"/>
    </location>
</feature>
<dbReference type="PROSITE" id="PS00076">
    <property type="entry name" value="PYRIDINE_REDOX_1"/>
    <property type="match status" value="1"/>
</dbReference>
<keyword evidence="4 14" id="KW-0285">Flavoprotein</keyword>
<dbReference type="InterPro" id="IPR023753">
    <property type="entry name" value="FAD/NAD-binding_dom"/>
</dbReference>
<dbReference type="EMBL" id="CP060131">
    <property type="protein sequence ID" value="QNG54965.1"/>
    <property type="molecule type" value="Genomic_DNA"/>
</dbReference>
<feature type="domain" description="FAD/NAD(P)-binding" evidence="17">
    <location>
        <begin position="11"/>
        <end position="329"/>
    </location>
</feature>
<dbReference type="InterPro" id="IPR050151">
    <property type="entry name" value="Class-I_Pyr_Nuc-Dis_Oxidored"/>
</dbReference>
<dbReference type="InterPro" id="IPR001100">
    <property type="entry name" value="Pyr_nuc-diS_OxRdtase"/>
</dbReference>
<dbReference type="Proteomes" id="UP000515728">
    <property type="component" value="Chromosome"/>
</dbReference>
<sequence>MVVGEIAEAVDLLVVGGGPAGYAAALRGAQRGRDVLVVDRDGEEGVGGVCLRAGCIPSKALIEMAGVAERAAGYSSAGLSVGERSVDLGAFQAHKARIVGELTGGVRSLLAGAGVRVLAGDLRFTRPDQAVVRTPAGRAAFVEFRDVVIATGSRPAVLPHLVPDGVHVLDSTGALDLAELPATVAVVGAGYIGVELGTALAKLGSSVTLVEMADRILPEIDVALTRPVARRLDELGVTVLTAARAGEHRGTILHVRCGDRDVEVKADVVIVAVGRRPNTDELGLDRLGVTPGDDGLLHVAPDRTLRPHVAAIGDVTPGPALAHKGYAEAPVAVDALCGDRVAFQPAAIPAVVFADPEIATVGLSAAAARAEGLDPVVTTVPMAGNGRALTLRAPRGTVQLVSETGTGLVLGLHVVGPHASELVAEGTVAIEMGATVEDLADTVHVHPTVGEQVQEAARAAAGRGLHSASPARRPHHHLNKE</sequence>
<evidence type="ECO:0000256" key="15">
    <source>
        <dbReference type="SAM" id="MobiDB-lite"/>
    </source>
</evidence>
<comment type="similarity">
    <text evidence="1 14">Belongs to the class-I pyridine nucleotide-disulfide oxidoreductase family.</text>
</comment>
<keyword evidence="19" id="KW-1185">Reference proteome</keyword>
<dbReference type="RefSeq" id="WP_185721764.1">
    <property type="nucleotide sequence ID" value="NZ_BAAAWI010000001.1"/>
</dbReference>
<evidence type="ECO:0000313" key="18">
    <source>
        <dbReference type="EMBL" id="QNG54965.1"/>
    </source>
</evidence>
<feature type="binding site" evidence="12">
    <location>
        <begin position="151"/>
        <end position="153"/>
    </location>
    <ligand>
        <name>FAD</name>
        <dbReference type="ChEBI" id="CHEBI:57692"/>
    </ligand>
</feature>
<keyword evidence="9 14" id="KW-0676">Redox-active center</keyword>
<feature type="binding site" evidence="12">
    <location>
        <position position="274"/>
    </location>
    <ligand>
        <name>NAD(+)</name>
        <dbReference type="ChEBI" id="CHEBI:57540"/>
    </ligand>
</feature>
<evidence type="ECO:0000256" key="5">
    <source>
        <dbReference type="ARBA" id="ARBA00022827"/>
    </source>
</evidence>
<evidence type="ECO:0000256" key="14">
    <source>
        <dbReference type="RuleBase" id="RU003692"/>
    </source>
</evidence>
<dbReference type="SUPFAM" id="SSF55424">
    <property type="entry name" value="FAD/NAD-linked reductases, dimerisation (C-terminal) domain"/>
    <property type="match status" value="1"/>
</dbReference>
<keyword evidence="7 12" id="KW-0520">NAD</keyword>
<dbReference type="KEGG" id="ppel:H6H00_14460"/>
<dbReference type="InterPro" id="IPR036188">
    <property type="entry name" value="FAD/NAD-bd_sf"/>
</dbReference>
<reference evidence="18 19" key="1">
    <citation type="submission" date="2020-08" db="EMBL/GenBank/DDBJ databases">
        <authorList>
            <person name="Mo P."/>
        </authorList>
    </citation>
    <scope>NUCLEOTIDE SEQUENCE [LARGE SCALE GENOMIC DNA]</scope>
    <source>
        <strain evidence="18 19">CGMCC 4.1532</strain>
    </source>
</reference>
<feature type="binding site" evidence="12">
    <location>
        <position position="314"/>
    </location>
    <ligand>
        <name>FAD</name>
        <dbReference type="ChEBI" id="CHEBI:57692"/>
    </ligand>
</feature>